<evidence type="ECO:0000313" key="2">
    <source>
        <dbReference type="EMBL" id="QGT77830.1"/>
    </source>
</evidence>
<feature type="domain" description="Rhodanese" evidence="1">
    <location>
        <begin position="15"/>
        <end position="103"/>
    </location>
</feature>
<reference evidence="2 3" key="1">
    <citation type="submission" date="2019-11" db="EMBL/GenBank/DDBJ databases">
        <authorList>
            <person name="Zhang J."/>
            <person name="Sun C."/>
        </authorList>
    </citation>
    <scope>NUCLEOTIDE SEQUENCE [LARGE SCALE GENOMIC DNA]</scope>
    <source>
        <strain evidence="3">sp2</strain>
    </source>
</reference>
<dbReference type="PROSITE" id="PS50206">
    <property type="entry name" value="RHODANESE_3"/>
    <property type="match status" value="1"/>
</dbReference>
<organism evidence="2 3">
    <name type="scientific">Guyparkeria halophila</name>
    <dbReference type="NCBI Taxonomy" id="47960"/>
    <lineage>
        <taxon>Bacteria</taxon>
        <taxon>Pseudomonadati</taxon>
        <taxon>Pseudomonadota</taxon>
        <taxon>Gammaproteobacteria</taxon>
        <taxon>Chromatiales</taxon>
        <taxon>Thioalkalibacteraceae</taxon>
        <taxon>Guyparkeria</taxon>
    </lineage>
</organism>
<protein>
    <submittedName>
        <fullName evidence="2">Rhodanese-like domain-containing protein</fullName>
    </submittedName>
</protein>
<dbReference type="AlphaFoldDB" id="A0A6I6CWX0"/>
<gene>
    <name evidence="2" type="ORF">GM160_02370</name>
</gene>
<dbReference type="PANTHER" id="PTHR43031">
    <property type="entry name" value="FAD-DEPENDENT OXIDOREDUCTASE"/>
    <property type="match status" value="1"/>
</dbReference>
<dbReference type="Proteomes" id="UP000427716">
    <property type="component" value="Chromosome"/>
</dbReference>
<dbReference type="InterPro" id="IPR001763">
    <property type="entry name" value="Rhodanese-like_dom"/>
</dbReference>
<dbReference type="InterPro" id="IPR050229">
    <property type="entry name" value="GlpE_sulfurtransferase"/>
</dbReference>
<keyword evidence="3" id="KW-1185">Reference proteome</keyword>
<accession>A0A6I6CWX0</accession>
<sequence length="106" mass="11417">MAAYESISPDELNARLGEVALFDVRGPAETERGIIEGATLVPLHLVPMNVDRFRGDRDVVVYCHSGARSAQACQFLAGQGIDRLFNLEGGVMYWAGSGLPLVAPKD</sequence>
<evidence type="ECO:0000313" key="3">
    <source>
        <dbReference type="Proteomes" id="UP000427716"/>
    </source>
</evidence>
<dbReference type="Pfam" id="PF00581">
    <property type="entry name" value="Rhodanese"/>
    <property type="match status" value="1"/>
</dbReference>
<dbReference type="EMBL" id="CP046415">
    <property type="protein sequence ID" value="QGT77830.1"/>
    <property type="molecule type" value="Genomic_DNA"/>
</dbReference>
<dbReference type="KEGG" id="ghl:GM160_02370"/>
<proteinExistence type="predicted"/>
<dbReference type="PANTHER" id="PTHR43031:SF17">
    <property type="entry name" value="SULFURTRANSFERASE YTWF-RELATED"/>
    <property type="match status" value="1"/>
</dbReference>
<evidence type="ECO:0000259" key="1">
    <source>
        <dbReference type="PROSITE" id="PS50206"/>
    </source>
</evidence>
<dbReference type="RefSeq" id="WP_136867106.1">
    <property type="nucleotide sequence ID" value="NZ_CP046415.1"/>
</dbReference>
<dbReference type="Gene3D" id="3.40.250.10">
    <property type="entry name" value="Rhodanese-like domain"/>
    <property type="match status" value="1"/>
</dbReference>
<name>A0A6I6CWX0_9GAMM</name>
<dbReference type="SMART" id="SM00450">
    <property type="entry name" value="RHOD"/>
    <property type="match status" value="1"/>
</dbReference>
<dbReference type="SUPFAM" id="SSF52821">
    <property type="entry name" value="Rhodanese/Cell cycle control phosphatase"/>
    <property type="match status" value="1"/>
</dbReference>
<dbReference type="InterPro" id="IPR036873">
    <property type="entry name" value="Rhodanese-like_dom_sf"/>
</dbReference>